<feature type="DNA-binding region" description="H-T-H motif" evidence="5">
    <location>
        <begin position="31"/>
        <end position="50"/>
    </location>
</feature>
<evidence type="ECO:0000256" key="1">
    <source>
        <dbReference type="ARBA" id="ARBA00022491"/>
    </source>
</evidence>
<dbReference type="GO" id="GO:0003700">
    <property type="term" value="F:DNA-binding transcription factor activity"/>
    <property type="evidence" value="ECO:0007669"/>
    <property type="project" value="TreeGrafter"/>
</dbReference>
<dbReference type="GO" id="GO:0000976">
    <property type="term" value="F:transcription cis-regulatory region binding"/>
    <property type="evidence" value="ECO:0007669"/>
    <property type="project" value="TreeGrafter"/>
</dbReference>
<evidence type="ECO:0000313" key="7">
    <source>
        <dbReference type="EMBL" id="MDR6891303.1"/>
    </source>
</evidence>
<dbReference type="Pfam" id="PF00440">
    <property type="entry name" value="TetR_N"/>
    <property type="match status" value="1"/>
</dbReference>
<dbReference type="PANTHER" id="PTHR30055">
    <property type="entry name" value="HTH-TYPE TRANSCRIPTIONAL REGULATOR RUTR"/>
    <property type="match status" value="1"/>
</dbReference>
<name>A0AAE3YCC4_9MICC</name>
<keyword evidence="2" id="KW-0805">Transcription regulation</keyword>
<dbReference type="InterPro" id="IPR050109">
    <property type="entry name" value="HTH-type_TetR-like_transc_reg"/>
</dbReference>
<evidence type="ECO:0000256" key="3">
    <source>
        <dbReference type="ARBA" id="ARBA00023125"/>
    </source>
</evidence>
<evidence type="ECO:0000256" key="4">
    <source>
        <dbReference type="ARBA" id="ARBA00023163"/>
    </source>
</evidence>
<dbReference type="InterPro" id="IPR039538">
    <property type="entry name" value="BetI_C"/>
</dbReference>
<dbReference type="Pfam" id="PF13977">
    <property type="entry name" value="TetR_C_6"/>
    <property type="match status" value="1"/>
</dbReference>
<dbReference type="AlphaFoldDB" id="A0AAE3YCC4"/>
<dbReference type="SUPFAM" id="SSF46689">
    <property type="entry name" value="Homeodomain-like"/>
    <property type="match status" value="1"/>
</dbReference>
<accession>A0AAE3YCC4</accession>
<keyword evidence="4" id="KW-0804">Transcription</keyword>
<dbReference type="InterPro" id="IPR009057">
    <property type="entry name" value="Homeodomain-like_sf"/>
</dbReference>
<evidence type="ECO:0000259" key="6">
    <source>
        <dbReference type="PROSITE" id="PS50977"/>
    </source>
</evidence>
<dbReference type="Proteomes" id="UP001247307">
    <property type="component" value="Unassembled WGS sequence"/>
</dbReference>
<evidence type="ECO:0000313" key="8">
    <source>
        <dbReference type="Proteomes" id="UP001247307"/>
    </source>
</evidence>
<comment type="caution">
    <text evidence="7">The sequence shown here is derived from an EMBL/GenBank/DDBJ whole genome shotgun (WGS) entry which is preliminary data.</text>
</comment>
<sequence>MPRTIDLDERRRTLAEAVWAVAREEGVQAVSVRSVAAAAGVAVGSLRHVFPSRTDLLRYASDLMKERAGERIRAERLDGTPQENVFAVLRHVLPLTPDTRVDMELYLTLVAEASRTPALETVRESAAEGLRHLCSVVVARLWGDAPLDEATASEEALRLMCFVDGLAISLHMGSISGEEAERAVLRESEMILSRAAASRRALATYPASAAEPPHE</sequence>
<organism evidence="7 8">
    <name type="scientific">Falsarthrobacter nasiphocae</name>
    <dbReference type="NCBI Taxonomy" id="189863"/>
    <lineage>
        <taxon>Bacteria</taxon>
        <taxon>Bacillati</taxon>
        <taxon>Actinomycetota</taxon>
        <taxon>Actinomycetes</taxon>
        <taxon>Micrococcales</taxon>
        <taxon>Micrococcaceae</taxon>
        <taxon>Falsarthrobacter</taxon>
    </lineage>
</organism>
<dbReference type="InterPro" id="IPR001647">
    <property type="entry name" value="HTH_TetR"/>
</dbReference>
<protein>
    <submittedName>
        <fullName evidence="7">AcrR family transcriptional regulator</fullName>
    </submittedName>
</protein>
<dbReference type="SUPFAM" id="SSF48498">
    <property type="entry name" value="Tetracyclin repressor-like, C-terminal domain"/>
    <property type="match status" value="1"/>
</dbReference>
<feature type="domain" description="HTH tetR-type" evidence="6">
    <location>
        <begin position="8"/>
        <end position="68"/>
    </location>
</feature>
<keyword evidence="3 5" id="KW-0238">DNA-binding</keyword>
<evidence type="ECO:0000256" key="5">
    <source>
        <dbReference type="PROSITE-ProRule" id="PRU00335"/>
    </source>
</evidence>
<keyword evidence="1" id="KW-0678">Repressor</keyword>
<keyword evidence="8" id="KW-1185">Reference proteome</keyword>
<gene>
    <name evidence="7" type="ORF">J2S35_000243</name>
</gene>
<dbReference type="Gene3D" id="1.10.357.10">
    <property type="entry name" value="Tetracycline Repressor, domain 2"/>
    <property type="match status" value="1"/>
</dbReference>
<dbReference type="EMBL" id="JAVDUI010000001">
    <property type="protein sequence ID" value="MDR6891303.1"/>
    <property type="molecule type" value="Genomic_DNA"/>
</dbReference>
<reference evidence="7" key="1">
    <citation type="submission" date="2023-07" db="EMBL/GenBank/DDBJ databases">
        <title>Sequencing the genomes of 1000 actinobacteria strains.</title>
        <authorList>
            <person name="Klenk H.-P."/>
        </authorList>
    </citation>
    <scope>NUCLEOTIDE SEQUENCE</scope>
    <source>
        <strain evidence="7">DSM 13988</strain>
    </source>
</reference>
<dbReference type="PROSITE" id="PS50977">
    <property type="entry name" value="HTH_TETR_2"/>
    <property type="match status" value="1"/>
</dbReference>
<evidence type="ECO:0000256" key="2">
    <source>
        <dbReference type="ARBA" id="ARBA00023015"/>
    </source>
</evidence>
<dbReference type="InterPro" id="IPR036271">
    <property type="entry name" value="Tet_transcr_reg_TetR-rel_C_sf"/>
</dbReference>
<dbReference type="PANTHER" id="PTHR30055:SF234">
    <property type="entry name" value="HTH-TYPE TRANSCRIPTIONAL REGULATOR BETI"/>
    <property type="match status" value="1"/>
</dbReference>
<dbReference type="RefSeq" id="WP_309848937.1">
    <property type="nucleotide sequence ID" value="NZ_BAAAIU010000004.1"/>
</dbReference>
<proteinExistence type="predicted"/>